<feature type="region of interest" description="Disordered" evidence="1">
    <location>
        <begin position="82"/>
        <end position="116"/>
    </location>
</feature>
<feature type="non-terminal residue" evidence="2">
    <location>
        <position position="1"/>
    </location>
</feature>
<sequence length="652" mass="74712">LQRAANQSDPHQVRQLYRSIRFSKTKSMGNSRSGSEENSQAMSTTENTNTDSTYSGNIEQDNRRTKQVKYPGRLFSKERSIHSPVSSVGDNTNSGLVRNRGKQTRGQIRGNRRGRGRGRMVERIFKTMEGGDLLDPPTNSEDSKSPDRLGKIQTEVNHDSTLVARTNMVHVLTNRQQQIPYSWRELSDSEPGEGDDEEEGHVTTRKNRGIPHGPRVDQGRRILTEFLDNINMTRETQKMIIEGQKFNTEKNYMQTMGVFEDWMKEKNYTVQDIMNQKIPFIHTEFMTWLTRTRKTKPSSAKHHASILNTMLSLIFGTVQVSTTVYRLTTHAISNHQINNPRYGSTWDINQLFEYWRERPESNLLSNEELQTKLASLLMSLCFVRMEEMANIDLSVSIIYEQEQRAAVCIPPKQSVWRERYDVRKTDEPKACPIDTFFVWITRLREHFQQSLTNFTHLFWTENCKRADQRYISTRLERFVQTHGVQNATANSIRHASSTELTAQSFDGRTINCFTHQTPDSKMNKKFYVFAVNKEQDSIASALVKNHGMKQATQIVSKQRGDARVSDEDGLQQSPQGDDLQLSPQETLASPLSLPIISSQPIVEAESPNDHESAKAQNSQMWKDDQDMEPQEEAQNSSMTKDSDRATTAGAQK</sequence>
<organism evidence="2 3">
    <name type="scientific">Streblomastix strix</name>
    <dbReference type="NCBI Taxonomy" id="222440"/>
    <lineage>
        <taxon>Eukaryota</taxon>
        <taxon>Metamonada</taxon>
        <taxon>Preaxostyla</taxon>
        <taxon>Oxymonadida</taxon>
        <taxon>Streblomastigidae</taxon>
        <taxon>Streblomastix</taxon>
    </lineage>
</organism>
<protein>
    <submittedName>
        <fullName evidence="2">Uncharacterized protein</fullName>
    </submittedName>
</protein>
<evidence type="ECO:0000256" key="1">
    <source>
        <dbReference type="SAM" id="MobiDB-lite"/>
    </source>
</evidence>
<evidence type="ECO:0000313" key="3">
    <source>
        <dbReference type="Proteomes" id="UP000324800"/>
    </source>
</evidence>
<name>A0A5J4WIR5_9EUKA</name>
<reference evidence="2 3" key="1">
    <citation type="submission" date="2019-03" db="EMBL/GenBank/DDBJ databases">
        <title>Single cell metagenomics reveals metabolic interactions within the superorganism composed of flagellate Streblomastix strix and complex community of Bacteroidetes bacteria on its surface.</title>
        <authorList>
            <person name="Treitli S.C."/>
            <person name="Kolisko M."/>
            <person name="Husnik F."/>
            <person name="Keeling P."/>
            <person name="Hampl V."/>
        </authorList>
    </citation>
    <scope>NUCLEOTIDE SEQUENCE [LARGE SCALE GENOMIC DNA]</scope>
    <source>
        <strain evidence="2">ST1C</strain>
    </source>
</reference>
<feature type="compositionally biased region" description="Polar residues" evidence="1">
    <location>
        <begin position="570"/>
        <end position="582"/>
    </location>
</feature>
<feature type="compositionally biased region" description="Polar residues" evidence="1">
    <location>
        <begin position="83"/>
        <end position="96"/>
    </location>
</feature>
<proteinExistence type="predicted"/>
<dbReference type="Proteomes" id="UP000324800">
    <property type="component" value="Unassembled WGS sequence"/>
</dbReference>
<feature type="region of interest" description="Disordered" evidence="1">
    <location>
        <begin position="183"/>
        <end position="216"/>
    </location>
</feature>
<dbReference type="EMBL" id="SNRW01001898">
    <property type="protein sequence ID" value="KAA6394623.1"/>
    <property type="molecule type" value="Genomic_DNA"/>
</dbReference>
<dbReference type="AlphaFoldDB" id="A0A5J4WIR5"/>
<feature type="region of interest" description="Disordered" evidence="1">
    <location>
        <begin position="20"/>
        <end position="66"/>
    </location>
</feature>
<accession>A0A5J4WIR5</accession>
<evidence type="ECO:0000313" key="2">
    <source>
        <dbReference type="EMBL" id="KAA6394623.1"/>
    </source>
</evidence>
<feature type="region of interest" description="Disordered" evidence="1">
    <location>
        <begin position="552"/>
        <end position="582"/>
    </location>
</feature>
<feature type="compositionally biased region" description="Acidic residues" evidence="1">
    <location>
        <begin position="188"/>
        <end position="199"/>
    </location>
</feature>
<comment type="caution">
    <text evidence="2">The sequence shown here is derived from an EMBL/GenBank/DDBJ whole genome shotgun (WGS) entry which is preliminary data.</text>
</comment>
<feature type="compositionally biased region" description="Polar residues" evidence="1">
    <location>
        <begin position="25"/>
        <end position="59"/>
    </location>
</feature>
<gene>
    <name evidence="2" type="ORF">EZS28_009847</name>
</gene>
<feature type="region of interest" description="Disordered" evidence="1">
    <location>
        <begin position="598"/>
        <end position="652"/>
    </location>
</feature>